<dbReference type="AlphaFoldDB" id="A0A919ELS6"/>
<feature type="transmembrane region" description="Helical" evidence="1">
    <location>
        <begin position="96"/>
        <end position="114"/>
    </location>
</feature>
<dbReference type="RefSeq" id="WP_189771210.1">
    <property type="nucleotide sequence ID" value="NZ_BNCK01000005.1"/>
</dbReference>
<reference evidence="3" key="2">
    <citation type="submission" date="2020-09" db="EMBL/GenBank/DDBJ databases">
        <authorList>
            <person name="Sun Q."/>
            <person name="Kim S."/>
        </authorList>
    </citation>
    <scope>NUCLEOTIDE SEQUENCE</scope>
    <source>
        <strain evidence="3">KCTC 42731</strain>
    </source>
</reference>
<gene>
    <name evidence="3" type="ORF">GCM10017161_25720</name>
</gene>
<dbReference type="Pfam" id="PF04657">
    <property type="entry name" value="DMT_YdcZ"/>
    <property type="match status" value="1"/>
</dbReference>
<evidence type="ECO:0008006" key="5">
    <source>
        <dbReference type="Google" id="ProtNLM"/>
    </source>
</evidence>
<evidence type="ECO:0000313" key="3">
    <source>
        <dbReference type="EMBL" id="GHF96224.1"/>
    </source>
</evidence>
<keyword evidence="1" id="KW-0472">Membrane</keyword>
<feature type="transmembrane region" description="Helical" evidence="1">
    <location>
        <begin position="35"/>
        <end position="55"/>
    </location>
</feature>
<evidence type="ECO:0000256" key="1">
    <source>
        <dbReference type="SAM" id="Phobius"/>
    </source>
</evidence>
<accession>A0A919ELS6</accession>
<keyword evidence="2" id="KW-0732">Signal</keyword>
<reference evidence="3" key="1">
    <citation type="journal article" date="2014" name="Int. J. Syst. Evol. Microbiol.">
        <title>Complete genome sequence of Corynebacterium casei LMG S-19264T (=DSM 44701T), isolated from a smear-ripened cheese.</title>
        <authorList>
            <consortium name="US DOE Joint Genome Institute (JGI-PGF)"/>
            <person name="Walter F."/>
            <person name="Albersmeier A."/>
            <person name="Kalinowski J."/>
            <person name="Ruckert C."/>
        </authorList>
    </citation>
    <scope>NUCLEOTIDE SEQUENCE</scope>
    <source>
        <strain evidence="3">KCTC 42731</strain>
    </source>
</reference>
<dbReference type="PANTHER" id="PTHR34821">
    <property type="entry name" value="INNER MEMBRANE PROTEIN YDCZ"/>
    <property type="match status" value="1"/>
</dbReference>
<dbReference type="EMBL" id="BNCK01000005">
    <property type="protein sequence ID" value="GHF96224.1"/>
    <property type="molecule type" value="Genomic_DNA"/>
</dbReference>
<keyword evidence="4" id="KW-1185">Reference proteome</keyword>
<evidence type="ECO:0000313" key="4">
    <source>
        <dbReference type="Proteomes" id="UP000623842"/>
    </source>
</evidence>
<feature type="signal peptide" evidence="2">
    <location>
        <begin position="1"/>
        <end position="19"/>
    </location>
</feature>
<feature type="transmembrane region" description="Helical" evidence="1">
    <location>
        <begin position="67"/>
        <end position="90"/>
    </location>
</feature>
<name>A0A919ELS6_9GAMM</name>
<dbReference type="InterPro" id="IPR006750">
    <property type="entry name" value="YdcZ"/>
</dbReference>
<dbReference type="Proteomes" id="UP000623842">
    <property type="component" value="Unassembled WGS sequence"/>
</dbReference>
<dbReference type="GO" id="GO:0005886">
    <property type="term" value="C:plasma membrane"/>
    <property type="evidence" value="ECO:0007669"/>
    <property type="project" value="TreeGrafter"/>
</dbReference>
<evidence type="ECO:0000256" key="2">
    <source>
        <dbReference type="SAM" id="SignalP"/>
    </source>
</evidence>
<feature type="chain" id="PRO_5037265755" description="DMT family transporter" evidence="2">
    <location>
        <begin position="20"/>
        <end position="152"/>
    </location>
</feature>
<sequence>MNAFAFLALFAGAAIAVQAALNTKLGVITNNTFFATSVAFLVAFITTCAAFLIFMNGLPNVNTLRSVPVYMWFTGGMISALGVGLFYFLIPKMGVGQMMSFALTGQLITAMIISHQGWLNLPEKPIEIQSIIGAILMIFGVILVNWSKSHAA</sequence>
<keyword evidence="1" id="KW-1133">Transmembrane helix</keyword>
<proteinExistence type="predicted"/>
<comment type="caution">
    <text evidence="3">The sequence shown here is derived from an EMBL/GenBank/DDBJ whole genome shotgun (WGS) entry which is preliminary data.</text>
</comment>
<protein>
    <recommendedName>
        <fullName evidence="5">DMT family transporter</fullName>
    </recommendedName>
</protein>
<feature type="transmembrane region" description="Helical" evidence="1">
    <location>
        <begin position="126"/>
        <end position="146"/>
    </location>
</feature>
<keyword evidence="1" id="KW-0812">Transmembrane</keyword>
<organism evidence="3 4">
    <name type="scientific">Thalassotalea marina</name>
    <dbReference type="NCBI Taxonomy" id="1673741"/>
    <lineage>
        <taxon>Bacteria</taxon>
        <taxon>Pseudomonadati</taxon>
        <taxon>Pseudomonadota</taxon>
        <taxon>Gammaproteobacteria</taxon>
        <taxon>Alteromonadales</taxon>
        <taxon>Colwelliaceae</taxon>
        <taxon>Thalassotalea</taxon>
    </lineage>
</organism>
<dbReference type="PANTHER" id="PTHR34821:SF2">
    <property type="entry name" value="INNER MEMBRANE PROTEIN YDCZ"/>
    <property type="match status" value="1"/>
</dbReference>